<reference evidence="1" key="1">
    <citation type="journal article" date="2019" name="Sci. Rep.">
        <title>Draft genome of Tanacetum cinerariifolium, the natural source of mosquito coil.</title>
        <authorList>
            <person name="Yamashiro T."/>
            <person name="Shiraishi A."/>
            <person name="Satake H."/>
            <person name="Nakayama K."/>
        </authorList>
    </citation>
    <scope>NUCLEOTIDE SEQUENCE</scope>
</reference>
<comment type="caution">
    <text evidence="1">The sequence shown here is derived from an EMBL/GenBank/DDBJ whole genome shotgun (WGS) entry which is preliminary data.</text>
</comment>
<gene>
    <name evidence="1" type="ORF">Tci_923721</name>
</gene>
<proteinExistence type="predicted"/>
<feature type="non-terminal residue" evidence="1">
    <location>
        <position position="83"/>
    </location>
</feature>
<accession>A0A699WVG0</accession>
<dbReference type="AlphaFoldDB" id="A0A699WVG0"/>
<protein>
    <submittedName>
        <fullName evidence="1">Uncharacterized protein</fullName>
    </submittedName>
</protein>
<organism evidence="1">
    <name type="scientific">Tanacetum cinerariifolium</name>
    <name type="common">Dalmatian daisy</name>
    <name type="synonym">Chrysanthemum cinerariifolium</name>
    <dbReference type="NCBI Taxonomy" id="118510"/>
    <lineage>
        <taxon>Eukaryota</taxon>
        <taxon>Viridiplantae</taxon>
        <taxon>Streptophyta</taxon>
        <taxon>Embryophyta</taxon>
        <taxon>Tracheophyta</taxon>
        <taxon>Spermatophyta</taxon>
        <taxon>Magnoliopsida</taxon>
        <taxon>eudicotyledons</taxon>
        <taxon>Gunneridae</taxon>
        <taxon>Pentapetalae</taxon>
        <taxon>asterids</taxon>
        <taxon>campanulids</taxon>
        <taxon>Asterales</taxon>
        <taxon>Asteraceae</taxon>
        <taxon>Asteroideae</taxon>
        <taxon>Anthemideae</taxon>
        <taxon>Anthemidinae</taxon>
        <taxon>Tanacetum</taxon>
    </lineage>
</organism>
<dbReference type="EMBL" id="BKCJ011773878">
    <property type="protein sequence ID" value="GFD51752.1"/>
    <property type="molecule type" value="Genomic_DNA"/>
</dbReference>
<name>A0A699WVG0_TANCI</name>
<evidence type="ECO:0000313" key="1">
    <source>
        <dbReference type="EMBL" id="GFD51752.1"/>
    </source>
</evidence>
<sequence>MFQVVKRGMVYTVRIKMDPLHYVQIAKGLASSPVIFERVIKEKQGPVRWLQTLKPPDDHTEVEILDCPREGCLWEVDVCCFNA</sequence>